<dbReference type="Proteomes" id="UP000290289">
    <property type="component" value="Chromosome 6"/>
</dbReference>
<keyword evidence="2" id="KW-1185">Reference proteome</keyword>
<organism evidence="1 2">
    <name type="scientific">Malus domestica</name>
    <name type="common">Apple</name>
    <name type="synonym">Pyrus malus</name>
    <dbReference type="NCBI Taxonomy" id="3750"/>
    <lineage>
        <taxon>Eukaryota</taxon>
        <taxon>Viridiplantae</taxon>
        <taxon>Streptophyta</taxon>
        <taxon>Embryophyta</taxon>
        <taxon>Tracheophyta</taxon>
        <taxon>Spermatophyta</taxon>
        <taxon>Magnoliopsida</taxon>
        <taxon>eudicotyledons</taxon>
        <taxon>Gunneridae</taxon>
        <taxon>Pentapetalae</taxon>
        <taxon>rosids</taxon>
        <taxon>fabids</taxon>
        <taxon>Rosales</taxon>
        <taxon>Rosaceae</taxon>
        <taxon>Amygdaloideae</taxon>
        <taxon>Maleae</taxon>
        <taxon>Malus</taxon>
    </lineage>
</organism>
<evidence type="ECO:0008006" key="3">
    <source>
        <dbReference type="Google" id="ProtNLM"/>
    </source>
</evidence>
<sequence>MKKNSSYCWRSRAEARKIIRAGASWRVGDAATIKYVATTGSLDLECLTKWEIHNEKCLSLSKIRGGQESGGSSISIEVKFLWKALWRARLPEKVKICDNLRKKKIIMDEMCMFCDGENMTPEQ</sequence>
<accession>A0A498JPV9</accession>
<evidence type="ECO:0000313" key="2">
    <source>
        <dbReference type="Proteomes" id="UP000290289"/>
    </source>
</evidence>
<protein>
    <recommendedName>
        <fullName evidence="3">Reverse transcriptase zinc-binding domain-containing protein</fullName>
    </recommendedName>
</protein>
<gene>
    <name evidence="1" type="ORF">DVH24_035843</name>
</gene>
<reference evidence="1 2" key="1">
    <citation type="submission" date="2018-10" db="EMBL/GenBank/DDBJ databases">
        <title>A high-quality apple genome assembly.</title>
        <authorList>
            <person name="Hu J."/>
        </authorList>
    </citation>
    <scope>NUCLEOTIDE SEQUENCE [LARGE SCALE GENOMIC DNA]</scope>
    <source>
        <strain evidence="2">cv. HFTH1</strain>
        <tissue evidence="1">Young leaf</tissue>
    </source>
</reference>
<dbReference type="AlphaFoldDB" id="A0A498JPV9"/>
<name>A0A498JPV9_MALDO</name>
<proteinExistence type="predicted"/>
<evidence type="ECO:0000313" key="1">
    <source>
        <dbReference type="EMBL" id="RXH97175.1"/>
    </source>
</evidence>
<comment type="caution">
    <text evidence="1">The sequence shown here is derived from an EMBL/GenBank/DDBJ whole genome shotgun (WGS) entry which is preliminary data.</text>
</comment>
<dbReference type="EMBL" id="RDQH01000332">
    <property type="protein sequence ID" value="RXH97175.1"/>
    <property type="molecule type" value="Genomic_DNA"/>
</dbReference>